<proteinExistence type="predicted"/>
<sequence>MGYANRSSAPYYQLDVDNCNIAATSLLEVVSRASFGTRSPANNPDSDTLCAAIPLSVHALMHAEPLEMERLKVLTSNADRT</sequence>
<organism evidence="1 2">
    <name type="scientific">Botrytis paeoniae</name>
    <dbReference type="NCBI Taxonomy" id="278948"/>
    <lineage>
        <taxon>Eukaryota</taxon>
        <taxon>Fungi</taxon>
        <taxon>Dikarya</taxon>
        <taxon>Ascomycota</taxon>
        <taxon>Pezizomycotina</taxon>
        <taxon>Leotiomycetes</taxon>
        <taxon>Helotiales</taxon>
        <taxon>Sclerotiniaceae</taxon>
        <taxon>Botrytis</taxon>
    </lineage>
</organism>
<protein>
    <submittedName>
        <fullName evidence="1">Uncharacterized protein</fullName>
    </submittedName>
</protein>
<gene>
    <name evidence="1" type="ORF">BPAE_0006g00260</name>
</gene>
<reference evidence="1 2" key="1">
    <citation type="submission" date="2017-12" db="EMBL/GenBank/DDBJ databases">
        <title>Comparative genomics of Botrytis spp.</title>
        <authorList>
            <person name="Valero-Jimenez C.A."/>
            <person name="Tapia P."/>
            <person name="Veloso J."/>
            <person name="Silva-Moreno E."/>
            <person name="Staats M."/>
            <person name="Valdes J.H."/>
            <person name="Van Kan J.A.L."/>
        </authorList>
    </citation>
    <scope>NUCLEOTIDE SEQUENCE [LARGE SCALE GENOMIC DNA]</scope>
    <source>
        <strain evidence="1 2">Bp0003</strain>
    </source>
</reference>
<comment type="caution">
    <text evidence="1">The sequence shown here is derived from an EMBL/GenBank/DDBJ whole genome shotgun (WGS) entry which is preliminary data.</text>
</comment>
<evidence type="ECO:0000313" key="2">
    <source>
        <dbReference type="Proteomes" id="UP000297910"/>
    </source>
</evidence>
<accession>A0A4Z1FZU7</accession>
<evidence type="ECO:0000313" key="1">
    <source>
        <dbReference type="EMBL" id="TGO30286.1"/>
    </source>
</evidence>
<dbReference type="Proteomes" id="UP000297910">
    <property type="component" value="Unassembled WGS sequence"/>
</dbReference>
<dbReference type="EMBL" id="PQXI01000006">
    <property type="protein sequence ID" value="TGO30286.1"/>
    <property type="molecule type" value="Genomic_DNA"/>
</dbReference>
<name>A0A4Z1FZU7_9HELO</name>
<keyword evidence="2" id="KW-1185">Reference proteome</keyword>
<dbReference type="AlphaFoldDB" id="A0A4Z1FZU7"/>